<dbReference type="SUPFAM" id="SSF56801">
    <property type="entry name" value="Acetyl-CoA synthetase-like"/>
    <property type="match status" value="1"/>
</dbReference>
<dbReference type="AlphaFoldDB" id="A0A9D7LRW7"/>
<dbReference type="Pfam" id="PF00501">
    <property type="entry name" value="AMP-binding"/>
    <property type="match status" value="1"/>
</dbReference>
<evidence type="ECO:0000256" key="1">
    <source>
        <dbReference type="ARBA" id="ARBA00022741"/>
    </source>
</evidence>
<dbReference type="GO" id="GO:0005524">
    <property type="term" value="F:ATP binding"/>
    <property type="evidence" value="ECO:0007669"/>
    <property type="project" value="UniProtKB-KW"/>
</dbReference>
<feature type="domain" description="AMP-dependent synthetase/ligase" evidence="3">
    <location>
        <begin position="40"/>
        <end position="265"/>
    </location>
</feature>
<gene>
    <name evidence="4" type="ORF">IPN75_17350</name>
</gene>
<sequence length="427" mass="46955">MRGSSGFRWATAGVVRVAMLGCKAPCQFALSDVIQDSPPFAESPVPDPDGLMMILYTSGTTGNPKGVMHLHATAGYVCPDLAKNLRFESGTSRLMSYLPLSHIAERVLIEFCSLYTNATVSFSEGLVTFADELRSVQPTFFFSVPRLWTKFKEAVEARIPPAAMATLSDEQKAGIRQQLGLASANFIVSGSAPVSPEVQRWFLDLGVALRDGYGATENFIDGCAWMRDDNPLPGSVGTSMGTAEVKISEDNEILFRSKGVMKGYYRNPEKTAEVIVDGWYHTGDKGRFDANGNLWITGRMSEVFKTSKGKFVEPQALENRFAKVAELGQTCIFGHGLDQPVLLANLSEPGRATARDELVRLLTQALAEVNAIVQHHERINQIFIARDEWQIGNGLLTPTMKLKRKAVETHYRDWVAARLNGGPVVFE</sequence>
<reference evidence="4" key="1">
    <citation type="submission" date="2020-10" db="EMBL/GenBank/DDBJ databases">
        <title>Connecting structure to function with the recovery of over 1000 high-quality activated sludge metagenome-assembled genomes encoding full-length rRNA genes using long-read sequencing.</title>
        <authorList>
            <person name="Singleton C.M."/>
            <person name="Petriglieri F."/>
            <person name="Kristensen J.M."/>
            <person name="Kirkegaard R.H."/>
            <person name="Michaelsen T.Y."/>
            <person name="Andersen M.H."/>
            <person name="Karst S.M."/>
            <person name="Dueholm M.S."/>
            <person name="Nielsen P.H."/>
            <person name="Albertsen M."/>
        </authorList>
    </citation>
    <scope>NUCLEOTIDE SEQUENCE</scope>
    <source>
        <strain evidence="4">OdNE_18-Q3-R46-58_BAT3C.305</strain>
    </source>
</reference>
<dbReference type="PANTHER" id="PTHR43272:SF33">
    <property type="entry name" value="AMP-BINDING DOMAIN-CONTAINING PROTEIN-RELATED"/>
    <property type="match status" value="1"/>
</dbReference>
<organism evidence="4 5">
    <name type="scientific">Candidatus Dechloromonas phosphorivorans</name>
    <dbReference type="NCBI Taxonomy" id="2899244"/>
    <lineage>
        <taxon>Bacteria</taxon>
        <taxon>Pseudomonadati</taxon>
        <taxon>Pseudomonadota</taxon>
        <taxon>Betaproteobacteria</taxon>
        <taxon>Rhodocyclales</taxon>
        <taxon>Azonexaceae</taxon>
        <taxon>Dechloromonas</taxon>
    </lineage>
</organism>
<dbReference type="PANTHER" id="PTHR43272">
    <property type="entry name" value="LONG-CHAIN-FATTY-ACID--COA LIGASE"/>
    <property type="match status" value="1"/>
</dbReference>
<name>A0A9D7LRW7_9RHOO</name>
<keyword evidence="1" id="KW-0547">Nucleotide-binding</keyword>
<dbReference type="GO" id="GO:0004467">
    <property type="term" value="F:long-chain fatty acid-CoA ligase activity"/>
    <property type="evidence" value="ECO:0007669"/>
    <property type="project" value="TreeGrafter"/>
</dbReference>
<dbReference type="PROSITE" id="PS00455">
    <property type="entry name" value="AMP_BINDING"/>
    <property type="match status" value="1"/>
</dbReference>
<dbReference type="InterPro" id="IPR020845">
    <property type="entry name" value="AMP-binding_CS"/>
</dbReference>
<evidence type="ECO:0000313" key="5">
    <source>
        <dbReference type="Proteomes" id="UP000808146"/>
    </source>
</evidence>
<evidence type="ECO:0000256" key="2">
    <source>
        <dbReference type="ARBA" id="ARBA00022840"/>
    </source>
</evidence>
<dbReference type="EMBL" id="JADKBR010000021">
    <property type="protein sequence ID" value="MBK8892014.1"/>
    <property type="molecule type" value="Genomic_DNA"/>
</dbReference>
<evidence type="ECO:0000313" key="4">
    <source>
        <dbReference type="EMBL" id="MBK8892014.1"/>
    </source>
</evidence>
<comment type="caution">
    <text evidence="4">The sequence shown here is derived from an EMBL/GenBank/DDBJ whole genome shotgun (WGS) entry which is preliminary data.</text>
</comment>
<evidence type="ECO:0000259" key="3">
    <source>
        <dbReference type="Pfam" id="PF00501"/>
    </source>
</evidence>
<accession>A0A9D7LRW7</accession>
<dbReference type="GO" id="GO:0016020">
    <property type="term" value="C:membrane"/>
    <property type="evidence" value="ECO:0007669"/>
    <property type="project" value="TreeGrafter"/>
</dbReference>
<proteinExistence type="predicted"/>
<keyword evidence="2" id="KW-0067">ATP-binding</keyword>
<dbReference type="InterPro" id="IPR000873">
    <property type="entry name" value="AMP-dep_synth/lig_dom"/>
</dbReference>
<protein>
    <submittedName>
        <fullName evidence="4">AMP-binding protein</fullName>
    </submittedName>
</protein>
<dbReference type="Proteomes" id="UP000808146">
    <property type="component" value="Unassembled WGS sequence"/>
</dbReference>
<dbReference type="InterPro" id="IPR042099">
    <property type="entry name" value="ANL_N_sf"/>
</dbReference>
<dbReference type="Pfam" id="PF23562">
    <property type="entry name" value="AMP-binding_C_3"/>
    <property type="match status" value="1"/>
</dbReference>
<dbReference type="Gene3D" id="3.40.50.12780">
    <property type="entry name" value="N-terminal domain of ligase-like"/>
    <property type="match status" value="1"/>
</dbReference>